<organism evidence="3 4">
    <name type="scientific">Companilactobacillus halodurans</name>
    <dbReference type="NCBI Taxonomy" id="2584183"/>
    <lineage>
        <taxon>Bacteria</taxon>
        <taxon>Bacillati</taxon>
        <taxon>Bacillota</taxon>
        <taxon>Bacilli</taxon>
        <taxon>Lactobacillales</taxon>
        <taxon>Lactobacillaceae</taxon>
        <taxon>Companilactobacillus</taxon>
    </lineage>
</organism>
<evidence type="ECO:0000313" key="4">
    <source>
        <dbReference type="Proteomes" id="UP000371423"/>
    </source>
</evidence>
<feature type="transmembrane region" description="Helical" evidence="1">
    <location>
        <begin position="39"/>
        <end position="61"/>
    </location>
</feature>
<evidence type="ECO:0000256" key="1">
    <source>
        <dbReference type="SAM" id="Phobius"/>
    </source>
</evidence>
<evidence type="ECO:0000313" key="5">
    <source>
        <dbReference type="Proteomes" id="UP000414364"/>
    </source>
</evidence>
<dbReference type="Proteomes" id="UP000414364">
    <property type="component" value="Unassembled WGS sequence"/>
</dbReference>
<proteinExistence type="predicted"/>
<gene>
    <name evidence="3" type="ORF">FHL05_02835</name>
    <name evidence="2" type="ORF">FHL06_08540</name>
</gene>
<sequence>MSKIDYIVAGLFIIVGAWQLFVTVGYLKELKKNGNKKTSPFALMAFWSSLVIGVTLVILGISGLL</sequence>
<dbReference type="EMBL" id="VDFP01000016">
    <property type="protein sequence ID" value="MQS76424.1"/>
    <property type="molecule type" value="Genomic_DNA"/>
</dbReference>
<dbReference type="AlphaFoldDB" id="A0A5P0ZV91"/>
<reference evidence="4 5" key="1">
    <citation type="journal article" date="2019" name="Syst. Appl. Microbiol.">
        <title>Polyphasic characterization of two novel Lactobacillus spp. isolated from blown salami packages: Description of Lactobacillus halodurans sp. nov. and Lactobacillus salsicarnum sp. nov.</title>
        <authorList>
            <person name="Schuster J.A."/>
            <person name="Klingl A."/>
            <person name="Vogel R.F."/>
            <person name="Ehrmann M.A."/>
        </authorList>
    </citation>
    <scope>NUCLEOTIDE SEQUENCE [LARGE SCALE GENOMIC DNA]</scope>
    <source>
        <strain evidence="3 4">TMW 1.1920</strain>
        <strain evidence="2 5">TMW 1.2172</strain>
    </source>
</reference>
<dbReference type="RefSeq" id="WP_153385812.1">
    <property type="nucleotide sequence ID" value="NZ_VDFO01000007.1"/>
</dbReference>
<comment type="caution">
    <text evidence="3">The sequence shown here is derived from an EMBL/GenBank/DDBJ whole genome shotgun (WGS) entry which is preliminary data.</text>
</comment>
<keyword evidence="1" id="KW-0472">Membrane</keyword>
<dbReference type="Proteomes" id="UP000371423">
    <property type="component" value="Unassembled WGS sequence"/>
</dbReference>
<dbReference type="EMBL" id="VDFO01000007">
    <property type="protein sequence ID" value="MQS96825.1"/>
    <property type="molecule type" value="Genomic_DNA"/>
</dbReference>
<evidence type="ECO:0000313" key="2">
    <source>
        <dbReference type="EMBL" id="MQS76424.1"/>
    </source>
</evidence>
<feature type="transmembrane region" description="Helical" evidence="1">
    <location>
        <begin position="6"/>
        <end position="27"/>
    </location>
</feature>
<keyword evidence="1" id="KW-0812">Transmembrane</keyword>
<accession>A0A5P0ZV91</accession>
<keyword evidence="1" id="KW-1133">Transmembrane helix</keyword>
<evidence type="ECO:0000313" key="3">
    <source>
        <dbReference type="EMBL" id="MQS96825.1"/>
    </source>
</evidence>
<name>A0A5P0ZV91_9LACO</name>
<keyword evidence="4" id="KW-1185">Reference proteome</keyword>
<dbReference type="OrthoDB" id="2327416at2"/>
<evidence type="ECO:0008006" key="6">
    <source>
        <dbReference type="Google" id="ProtNLM"/>
    </source>
</evidence>
<protein>
    <recommendedName>
        <fullName evidence="6">Immunity protein</fullName>
    </recommendedName>
</protein>